<keyword evidence="2" id="KW-0067">ATP-binding</keyword>
<protein>
    <submittedName>
        <fullName evidence="4">Stage III sporulation protein AA</fullName>
    </submittedName>
</protein>
<comment type="caution">
    <text evidence="4">The sequence shown here is derived from an EMBL/GenBank/DDBJ whole genome shotgun (WGS) entry which is preliminary data.</text>
</comment>
<accession>A0A9D1NW89</accession>
<dbReference type="InterPro" id="IPR027417">
    <property type="entry name" value="P-loop_NTPase"/>
</dbReference>
<dbReference type="Pfam" id="PF19568">
    <property type="entry name" value="Spore_III_AA"/>
    <property type="match status" value="1"/>
</dbReference>
<dbReference type="InterPro" id="IPR014217">
    <property type="entry name" value="Spore_III_AA"/>
</dbReference>
<gene>
    <name evidence="4" type="primary">spoIIIAA</name>
    <name evidence="4" type="ORF">IAA63_11340</name>
</gene>
<dbReference type="Proteomes" id="UP000886723">
    <property type="component" value="Unassembled WGS sequence"/>
</dbReference>
<evidence type="ECO:0000259" key="3">
    <source>
        <dbReference type="SMART" id="SM00382"/>
    </source>
</evidence>
<dbReference type="PANTHER" id="PTHR20953">
    <property type="entry name" value="KINASE-RELATED"/>
    <property type="match status" value="1"/>
</dbReference>
<dbReference type="SUPFAM" id="SSF52540">
    <property type="entry name" value="P-loop containing nucleoside triphosphate hydrolases"/>
    <property type="match status" value="1"/>
</dbReference>
<evidence type="ECO:0000313" key="4">
    <source>
        <dbReference type="EMBL" id="HIV13717.1"/>
    </source>
</evidence>
<reference evidence="4" key="1">
    <citation type="submission" date="2020-10" db="EMBL/GenBank/DDBJ databases">
        <authorList>
            <person name="Gilroy R."/>
        </authorList>
    </citation>
    <scope>NUCLEOTIDE SEQUENCE</scope>
    <source>
        <strain evidence="4">ChiBcec2-4451</strain>
    </source>
</reference>
<reference evidence="4" key="2">
    <citation type="journal article" date="2021" name="PeerJ">
        <title>Extensive microbial diversity within the chicken gut microbiome revealed by metagenomics and culture.</title>
        <authorList>
            <person name="Gilroy R."/>
            <person name="Ravi A."/>
            <person name="Getino M."/>
            <person name="Pursley I."/>
            <person name="Horton D.L."/>
            <person name="Alikhan N.F."/>
            <person name="Baker D."/>
            <person name="Gharbi K."/>
            <person name="Hall N."/>
            <person name="Watson M."/>
            <person name="Adriaenssens E.M."/>
            <person name="Foster-Nyarko E."/>
            <person name="Jarju S."/>
            <person name="Secka A."/>
            <person name="Antonio M."/>
            <person name="Oren A."/>
            <person name="Chaudhuri R.R."/>
            <person name="La Ragione R."/>
            <person name="Hildebrand F."/>
            <person name="Pallen M.J."/>
        </authorList>
    </citation>
    <scope>NUCLEOTIDE SEQUENCE</scope>
    <source>
        <strain evidence="4">ChiBcec2-4451</strain>
    </source>
</reference>
<dbReference type="Gene3D" id="3.40.50.300">
    <property type="entry name" value="P-loop containing nucleotide triphosphate hydrolases"/>
    <property type="match status" value="1"/>
</dbReference>
<feature type="domain" description="AAA+ ATPase" evidence="3">
    <location>
        <begin position="149"/>
        <end position="296"/>
    </location>
</feature>
<dbReference type="NCBIfam" id="TIGR02858">
    <property type="entry name" value="spore_III_AA"/>
    <property type="match status" value="1"/>
</dbReference>
<dbReference type="PANTHER" id="PTHR20953:SF3">
    <property type="entry name" value="P-LOOP CONTAINING NUCLEOSIDE TRIPHOSPHATE HYDROLASES SUPERFAMILY PROTEIN"/>
    <property type="match status" value="1"/>
</dbReference>
<proteinExistence type="predicted"/>
<dbReference type="EMBL" id="DVON01000241">
    <property type="protein sequence ID" value="HIV13717.1"/>
    <property type="molecule type" value="Genomic_DNA"/>
</dbReference>
<dbReference type="InterPro" id="IPR003593">
    <property type="entry name" value="AAA+_ATPase"/>
</dbReference>
<dbReference type="SMART" id="SM00382">
    <property type="entry name" value="AAA"/>
    <property type="match status" value="1"/>
</dbReference>
<keyword evidence="1" id="KW-0547">Nucleotide-binding</keyword>
<sequence length="320" mass="35588">MKREEIIRMFPDRIRRILQGADWRPDQLQEIRLRTGKPLLLLLAGREYFLSPGGMASRRPEGAYLADAEDIRRTMEYLGQYSLYAYEEELRQGFLTVQGGHRVGVAGKIVLEKNRVKGISHISGINVRFSHQIRGCADAVMRYVISRGNVCHTLIISPPRCGKTTLLRDLIRQISNGCQSFPGCTVGVVDERSELGGSYLGVPQNDLGIRTDVLDGCPKAEGMMMLIRAMSPAVVAVDELGDYEDIHAIEMTLHSGCKLLATVHGSSIEDIQKKPLLERLIKEHTFERYILLRNGPQGQAGEIGAVFDGRGSRLDGGRET</sequence>
<dbReference type="GO" id="GO:0005524">
    <property type="term" value="F:ATP binding"/>
    <property type="evidence" value="ECO:0007669"/>
    <property type="project" value="UniProtKB-KW"/>
</dbReference>
<evidence type="ECO:0000313" key="5">
    <source>
        <dbReference type="Proteomes" id="UP000886723"/>
    </source>
</evidence>
<evidence type="ECO:0000256" key="1">
    <source>
        <dbReference type="ARBA" id="ARBA00022741"/>
    </source>
</evidence>
<organism evidence="4 5">
    <name type="scientific">Candidatus Pullilachnospira stercoravium</name>
    <dbReference type="NCBI Taxonomy" id="2840913"/>
    <lineage>
        <taxon>Bacteria</taxon>
        <taxon>Bacillati</taxon>
        <taxon>Bacillota</taxon>
        <taxon>Clostridia</taxon>
        <taxon>Lachnospirales</taxon>
        <taxon>Lachnospiraceae</taxon>
        <taxon>Lachnospiraceae incertae sedis</taxon>
        <taxon>Candidatus Pullilachnospira</taxon>
    </lineage>
</organism>
<evidence type="ECO:0000256" key="2">
    <source>
        <dbReference type="ARBA" id="ARBA00022840"/>
    </source>
</evidence>
<dbReference type="AlphaFoldDB" id="A0A9D1NW89"/>
<dbReference type="InterPro" id="IPR045735">
    <property type="entry name" value="Spore_III_AA_AAA+_ATPase"/>
</dbReference>
<name>A0A9D1NW89_9FIRM</name>